<feature type="compositionally biased region" description="Basic and acidic residues" evidence="12">
    <location>
        <begin position="212"/>
        <end position="234"/>
    </location>
</feature>
<comment type="similarity">
    <text evidence="2">Belongs to the TYW3 family.</text>
</comment>
<evidence type="ECO:0000256" key="12">
    <source>
        <dbReference type="SAM" id="MobiDB-lite"/>
    </source>
</evidence>
<comment type="pathway">
    <text evidence="1">tRNA modification; wybutosine-tRNA(Phe) biosynthesis.</text>
</comment>
<dbReference type="Pfam" id="PF02676">
    <property type="entry name" value="TYW3"/>
    <property type="match status" value="1"/>
</dbReference>
<evidence type="ECO:0000313" key="14">
    <source>
        <dbReference type="Ensembl" id="ENSGACP00000019309.2"/>
    </source>
</evidence>
<dbReference type="Gene3D" id="3.30.1960.10">
    <property type="entry name" value="tRNA wybutosine-synthesizing-like"/>
    <property type="match status" value="1"/>
</dbReference>
<dbReference type="Bgee" id="ENSGACG00000014630">
    <property type="expression patterns" value="Expressed in head kidney and 13 other cell types or tissues"/>
</dbReference>
<organism evidence="14 15">
    <name type="scientific">Gasterosteus aculeatus aculeatus</name>
    <name type="common">three-spined stickleback</name>
    <dbReference type="NCBI Taxonomy" id="481459"/>
    <lineage>
        <taxon>Eukaryota</taxon>
        <taxon>Metazoa</taxon>
        <taxon>Chordata</taxon>
        <taxon>Craniata</taxon>
        <taxon>Vertebrata</taxon>
        <taxon>Euteleostomi</taxon>
        <taxon>Actinopterygii</taxon>
        <taxon>Neopterygii</taxon>
        <taxon>Teleostei</taxon>
        <taxon>Neoteleostei</taxon>
        <taxon>Acanthomorphata</taxon>
        <taxon>Eupercaria</taxon>
        <taxon>Perciformes</taxon>
        <taxon>Cottioidei</taxon>
        <taxon>Gasterosteales</taxon>
        <taxon>Gasterosteidae</taxon>
        <taxon>Gasterosteus</taxon>
    </lineage>
</organism>
<evidence type="ECO:0000256" key="4">
    <source>
        <dbReference type="ARBA" id="ARBA00016536"/>
    </source>
</evidence>
<dbReference type="GO" id="GO:0008033">
    <property type="term" value="P:tRNA processing"/>
    <property type="evidence" value="ECO:0007669"/>
    <property type="project" value="UniProtKB-KW"/>
</dbReference>
<keyword evidence="8" id="KW-0819">tRNA processing</keyword>
<evidence type="ECO:0000256" key="5">
    <source>
        <dbReference type="ARBA" id="ARBA00022603"/>
    </source>
</evidence>
<dbReference type="FunFam" id="3.30.1960.10:FF:000001">
    <property type="entry name" value="tRNA wybutosine-synthesizing protein 3 homolog"/>
    <property type="match status" value="1"/>
</dbReference>
<proteinExistence type="inferred from homology"/>
<evidence type="ECO:0000256" key="11">
    <source>
        <dbReference type="ARBA" id="ARBA00049202"/>
    </source>
</evidence>
<dbReference type="EC" id="2.1.1.282" evidence="3"/>
<keyword evidence="5" id="KW-0489">Methyltransferase</keyword>
<comment type="catalytic activity">
    <reaction evidence="11">
        <text>4-demethyl-7-[(3S)-3-amino-3-carboxypropyl]wyosine(37) in tRNA(Phe) + S-adenosyl-L-methionine = 7-[(3S)-3-amino-3-carboxypropyl]wyosine(37) in tRNA(Phe) + S-adenosyl-L-homocysteine + H(+)</text>
        <dbReference type="Rhea" id="RHEA:36635"/>
        <dbReference type="Rhea" id="RHEA-COMP:10378"/>
        <dbReference type="Rhea" id="RHEA-COMP:10379"/>
        <dbReference type="ChEBI" id="CHEBI:15378"/>
        <dbReference type="ChEBI" id="CHEBI:57856"/>
        <dbReference type="ChEBI" id="CHEBI:59789"/>
        <dbReference type="ChEBI" id="CHEBI:73543"/>
        <dbReference type="ChEBI" id="CHEBI:73550"/>
        <dbReference type="EC" id="2.1.1.282"/>
    </reaction>
</comment>
<evidence type="ECO:0000256" key="6">
    <source>
        <dbReference type="ARBA" id="ARBA00022679"/>
    </source>
</evidence>
<dbReference type="GO" id="GO:0008168">
    <property type="term" value="F:methyltransferase activity"/>
    <property type="evidence" value="ECO:0007669"/>
    <property type="project" value="UniProtKB-KW"/>
</dbReference>
<keyword evidence="6" id="KW-0808">Transferase</keyword>
<evidence type="ECO:0000256" key="7">
    <source>
        <dbReference type="ARBA" id="ARBA00022691"/>
    </source>
</evidence>
<evidence type="ECO:0000256" key="2">
    <source>
        <dbReference type="ARBA" id="ARBA00008569"/>
    </source>
</evidence>
<comment type="function">
    <text evidence="9">Probable S-adenosyl-L-methionine-dependent methyltransferase that acts as a component of the wybutosine biosynthesis pathway. Wybutosine is a hyper modified guanosine with a tricyclic base found at the 3'-position adjacent to the anticodon of eukaryotic phenylalanine tRNA.</text>
</comment>
<evidence type="ECO:0000313" key="15">
    <source>
        <dbReference type="Proteomes" id="UP000007635"/>
    </source>
</evidence>
<dbReference type="PANTHER" id="PTHR48418">
    <property type="entry name" value="TRNA WYBUTOSINE-SYNTHESIZING PROTEIN 3"/>
    <property type="match status" value="1"/>
</dbReference>
<name>G3PNX6_GASAC</name>
<evidence type="ECO:0000256" key="9">
    <source>
        <dbReference type="ARBA" id="ARBA00025378"/>
    </source>
</evidence>
<dbReference type="PANTHER" id="PTHR48418:SF1">
    <property type="entry name" value="TRNA WYBUTOSINE-SYNTHESIZING PROTEIN 3"/>
    <property type="match status" value="1"/>
</dbReference>
<dbReference type="Proteomes" id="UP000007635">
    <property type="component" value="Chromosome III"/>
</dbReference>
<dbReference type="eggNOG" id="KOG1228">
    <property type="taxonomic scope" value="Eukaryota"/>
</dbReference>
<accession>G3PNX6</accession>
<dbReference type="InterPro" id="IPR003827">
    <property type="entry name" value="tRNA_yW-synthesising"/>
</dbReference>
<dbReference type="GeneTree" id="ENSGT00940000153304"/>
<dbReference type="OMA" id="TWLYVSH"/>
<reference evidence="14" key="2">
    <citation type="submission" date="2025-08" db="UniProtKB">
        <authorList>
            <consortium name="Ensembl"/>
        </authorList>
    </citation>
    <scope>IDENTIFICATION</scope>
</reference>
<keyword evidence="7" id="KW-0949">S-adenosyl-L-methionine</keyword>
<protein>
    <recommendedName>
        <fullName evidence="4">tRNA wybutosine-synthesizing protein 3 homolog</fullName>
        <ecNumber evidence="3">2.1.1.282</ecNumber>
    </recommendedName>
    <alternativeName>
        <fullName evidence="10">tRNA(Phe) 7-((3-amino-3-carboxypropyl)-4-demethylwyosine(37)-N(4))-methyltransferase</fullName>
    </alternativeName>
</protein>
<dbReference type="Ensembl" id="ENSGACT00000019347.2">
    <property type="protein sequence ID" value="ENSGACP00000019309.2"/>
    <property type="gene ID" value="ENSGACG00000014630.2"/>
</dbReference>
<keyword evidence="15" id="KW-1185">Reference proteome</keyword>
<reference evidence="14 15" key="1">
    <citation type="journal article" date="2021" name="G3 (Bethesda)">
        <title>Improved contiguity of the threespine stickleback genome using long-read sequencing.</title>
        <authorList>
            <person name="Nath S."/>
            <person name="Shaw D.E."/>
            <person name="White M.A."/>
        </authorList>
    </citation>
    <scope>NUCLEOTIDE SEQUENCE [LARGE SCALE GENOMIC DNA]</scope>
    <source>
        <strain evidence="14 15">Lake Benthic</strain>
    </source>
</reference>
<dbReference type="InParanoid" id="G3PNX6"/>
<dbReference type="FunCoup" id="G3PNX6">
    <property type="interactions" value="167"/>
</dbReference>
<evidence type="ECO:0000256" key="10">
    <source>
        <dbReference type="ARBA" id="ARBA00030554"/>
    </source>
</evidence>
<dbReference type="AlphaFoldDB" id="G3PNX6"/>
<feature type="region of interest" description="Disordered" evidence="12">
    <location>
        <begin position="203"/>
        <end position="244"/>
    </location>
</feature>
<evidence type="ECO:0000256" key="3">
    <source>
        <dbReference type="ARBA" id="ARBA00012750"/>
    </source>
</evidence>
<dbReference type="UniPathway" id="UPA00375"/>
<evidence type="ECO:0000259" key="13">
    <source>
        <dbReference type="Pfam" id="PF02676"/>
    </source>
</evidence>
<dbReference type="InterPro" id="IPR036602">
    <property type="entry name" value="tRNA_yW-synthesising-like_sf"/>
</dbReference>
<feature type="domain" description="tRNA wybutosine-synthesizing protein" evidence="13">
    <location>
        <begin position="7"/>
        <end position="191"/>
    </location>
</feature>
<dbReference type="SUPFAM" id="SSF111278">
    <property type="entry name" value="SSo0622-like"/>
    <property type="match status" value="1"/>
</dbReference>
<dbReference type="GO" id="GO:0032259">
    <property type="term" value="P:methylation"/>
    <property type="evidence" value="ECO:0007669"/>
    <property type="project" value="UniProtKB-KW"/>
</dbReference>
<dbReference type="STRING" id="69293.ENSGACP00000019309"/>
<evidence type="ECO:0000256" key="8">
    <source>
        <dbReference type="ARBA" id="ARBA00022694"/>
    </source>
</evidence>
<reference evidence="14" key="3">
    <citation type="submission" date="2025-09" db="UniProtKB">
        <authorList>
            <consortium name="Ensembl"/>
        </authorList>
    </citation>
    <scope>IDENTIFICATION</scope>
</reference>
<evidence type="ECO:0000256" key="1">
    <source>
        <dbReference type="ARBA" id="ARBA00004797"/>
    </source>
</evidence>
<sequence length="291" mass="32969">MEKAFSQWKKQCLNKLDLSKKGSVDEDIANVVSLLNSREEYFTTSSCSGRVILIDRAAGSSDIHKQNCVWLFVSHQKCTSEDLMCALAGSSGDAVFKFEPFVLHLQCRWLEDAQLMHSVAVNSGFRNSGLTVGKTGKIITAVRSTHGLEVPLSREGKLLVEHEYIHFLTQIANQKMEENRRRIHRYYQNLQSALTKEKLQLLPIPSPPISQKPRDNQLETERRDEPKEDKEQKNANHHRGNPHCTPKLLQSLGWSDGSFLPCLYMHGFIYSNTSGDVLVSMISKMKLSVLI</sequence>